<feature type="compositionally biased region" description="Polar residues" evidence="1">
    <location>
        <begin position="29"/>
        <end position="39"/>
    </location>
</feature>
<feature type="compositionally biased region" description="Pro residues" evidence="1">
    <location>
        <begin position="67"/>
        <end position="82"/>
    </location>
</feature>
<evidence type="ECO:0000256" key="1">
    <source>
        <dbReference type="SAM" id="MobiDB-lite"/>
    </source>
</evidence>
<sequence length="82" mass="9269">MIHIKIGCIKINLLQDCSSFNIGTVINTQNQSHTENYTYEQPKETLPPTKEEERRGEQPERPEAPVRRPPITPPRPGPVGPP</sequence>
<feature type="region of interest" description="Disordered" evidence="1">
    <location>
        <begin position="29"/>
        <end position="82"/>
    </location>
</feature>
<name>A0A6I4W5I4_9BACL</name>
<protein>
    <submittedName>
        <fullName evidence="2">Uncharacterized protein</fullName>
    </submittedName>
</protein>
<keyword evidence="3" id="KW-1185">Reference proteome</keyword>
<organism evidence="2 3">
    <name type="scientific">Shimazuella alba</name>
    <dbReference type="NCBI Taxonomy" id="2690964"/>
    <lineage>
        <taxon>Bacteria</taxon>
        <taxon>Bacillati</taxon>
        <taxon>Bacillota</taxon>
        <taxon>Bacilli</taxon>
        <taxon>Bacillales</taxon>
        <taxon>Thermoactinomycetaceae</taxon>
        <taxon>Shimazuella</taxon>
    </lineage>
</organism>
<comment type="caution">
    <text evidence="2">The sequence shown here is derived from an EMBL/GenBank/DDBJ whole genome shotgun (WGS) entry which is preliminary data.</text>
</comment>
<evidence type="ECO:0000313" key="2">
    <source>
        <dbReference type="EMBL" id="MXQ55572.1"/>
    </source>
</evidence>
<dbReference type="Proteomes" id="UP000430692">
    <property type="component" value="Unassembled WGS sequence"/>
</dbReference>
<evidence type="ECO:0000313" key="3">
    <source>
        <dbReference type="Proteomes" id="UP000430692"/>
    </source>
</evidence>
<dbReference type="AlphaFoldDB" id="A0A6I4W5I4"/>
<accession>A0A6I4W5I4</accession>
<gene>
    <name evidence="2" type="ORF">GSM42_17965</name>
</gene>
<proteinExistence type="predicted"/>
<dbReference type="RefSeq" id="WP_160802925.1">
    <property type="nucleotide sequence ID" value="NZ_WUUL01000016.1"/>
</dbReference>
<feature type="compositionally biased region" description="Basic and acidic residues" evidence="1">
    <location>
        <begin position="49"/>
        <end position="66"/>
    </location>
</feature>
<reference evidence="2 3" key="1">
    <citation type="submission" date="2019-12" db="EMBL/GenBank/DDBJ databases">
        <title>Whole-genome analyses of novel actinobacteria.</title>
        <authorList>
            <person name="Sahin N."/>
            <person name="Saygin H."/>
        </authorList>
    </citation>
    <scope>NUCLEOTIDE SEQUENCE [LARGE SCALE GENOMIC DNA]</scope>
    <source>
        <strain evidence="2 3">KC615</strain>
    </source>
</reference>
<dbReference type="EMBL" id="WUUL01000016">
    <property type="protein sequence ID" value="MXQ55572.1"/>
    <property type="molecule type" value="Genomic_DNA"/>
</dbReference>